<evidence type="ECO:0000256" key="1">
    <source>
        <dbReference type="SAM" id="MobiDB-lite"/>
    </source>
</evidence>
<reference evidence="3" key="2">
    <citation type="submission" date="2020-07" db="EMBL/GenBank/DDBJ databases">
        <authorList>
            <person name="Vera ALvarez R."/>
            <person name="Arias-Moreno D.M."/>
            <person name="Jimenez-Jacinto V."/>
            <person name="Jimenez-Bremont J.F."/>
            <person name="Swaminathan K."/>
            <person name="Moose S.P."/>
            <person name="Guerrero-Gonzalez M.L."/>
            <person name="Marino-Ramirez L."/>
            <person name="Landsman D."/>
            <person name="Rodriguez-Kessler M."/>
            <person name="Delgado-Sanchez P."/>
        </authorList>
    </citation>
    <scope>NUCLEOTIDE SEQUENCE</scope>
    <source>
        <tissue evidence="3">Cladode</tissue>
    </source>
</reference>
<dbReference type="AlphaFoldDB" id="A0A7C8ZL30"/>
<evidence type="ECO:0000256" key="2">
    <source>
        <dbReference type="SAM" id="SignalP"/>
    </source>
</evidence>
<organism evidence="3">
    <name type="scientific">Opuntia streptacantha</name>
    <name type="common">Prickly pear cactus</name>
    <name type="synonym">Opuntia cardona</name>
    <dbReference type="NCBI Taxonomy" id="393608"/>
    <lineage>
        <taxon>Eukaryota</taxon>
        <taxon>Viridiplantae</taxon>
        <taxon>Streptophyta</taxon>
        <taxon>Embryophyta</taxon>
        <taxon>Tracheophyta</taxon>
        <taxon>Spermatophyta</taxon>
        <taxon>Magnoliopsida</taxon>
        <taxon>eudicotyledons</taxon>
        <taxon>Gunneridae</taxon>
        <taxon>Pentapetalae</taxon>
        <taxon>Caryophyllales</taxon>
        <taxon>Cactineae</taxon>
        <taxon>Cactaceae</taxon>
        <taxon>Opuntioideae</taxon>
        <taxon>Opuntia</taxon>
    </lineage>
</organism>
<feature type="signal peptide" evidence="2">
    <location>
        <begin position="1"/>
        <end position="23"/>
    </location>
</feature>
<name>A0A7C8ZL30_OPUST</name>
<protein>
    <submittedName>
        <fullName evidence="3">Uncharacterized protein</fullName>
    </submittedName>
</protein>
<accession>A0A7C8ZL30</accession>
<evidence type="ECO:0000313" key="3">
    <source>
        <dbReference type="EMBL" id="MBA4645754.1"/>
    </source>
</evidence>
<proteinExistence type="predicted"/>
<feature type="region of interest" description="Disordered" evidence="1">
    <location>
        <begin position="32"/>
        <end position="56"/>
    </location>
</feature>
<keyword evidence="2" id="KW-0732">Signal</keyword>
<reference evidence="3" key="1">
    <citation type="journal article" date="2013" name="J. Plant Res.">
        <title>Effect of fungi and light on seed germination of three Opuntia species from semiarid lands of central Mexico.</title>
        <authorList>
            <person name="Delgado-Sanchez P."/>
            <person name="Jimenez-Bremont J.F."/>
            <person name="Guerrero-Gonzalez Mde L."/>
            <person name="Flores J."/>
        </authorList>
    </citation>
    <scope>NUCLEOTIDE SEQUENCE</scope>
    <source>
        <tissue evidence="3">Cladode</tissue>
    </source>
</reference>
<dbReference type="EMBL" id="GISG01143400">
    <property type="protein sequence ID" value="MBA4645754.1"/>
    <property type="molecule type" value="Transcribed_RNA"/>
</dbReference>
<feature type="compositionally biased region" description="Polar residues" evidence="1">
    <location>
        <begin position="34"/>
        <end position="44"/>
    </location>
</feature>
<feature type="chain" id="PRO_5028048789" evidence="2">
    <location>
        <begin position="24"/>
        <end position="136"/>
    </location>
</feature>
<sequence length="136" mass="15891">MRPSSSLIVSLIVLHLLLCRAYGARPDIFGIKSPPNTVRQTDSRSNNNSNNDIITKEGAKKNGLGRIEQIEVVCEDGDHCTSKGTLLKRRMSRVAQEYSDHHYHDHDHDHDHHHHHWFPWIYEDYRGPKRHIPRHH</sequence>